<dbReference type="AlphaFoldDB" id="A0A1B7MG09"/>
<protein>
    <recommendedName>
        <fullName evidence="3">CxC2-like cysteine cluster KDZ transposase-associated domain-containing protein</fullName>
    </recommendedName>
</protein>
<evidence type="ECO:0000313" key="2">
    <source>
        <dbReference type="Proteomes" id="UP000092154"/>
    </source>
</evidence>
<sequence>FRCLTCSGEHAWCHTCVLKVHQSLPFHKLQQWNGKCFRDMSLSQLGYIWHMGHSGQLCP</sequence>
<proteinExistence type="predicted"/>
<dbReference type="OrthoDB" id="3004525at2759"/>
<reference evidence="1 2" key="1">
    <citation type="submission" date="2016-06" db="EMBL/GenBank/DDBJ databases">
        <title>Comparative genomics of the ectomycorrhizal sister species Rhizopogon vinicolor and Rhizopogon vesiculosus (Basidiomycota: Boletales) reveals a divergence of the mating type B locus.</title>
        <authorList>
            <consortium name="DOE Joint Genome Institute"/>
            <person name="Mujic A.B."/>
            <person name="Kuo A."/>
            <person name="Tritt A."/>
            <person name="Lipzen A."/>
            <person name="Chen C."/>
            <person name="Johnson J."/>
            <person name="Sharma A."/>
            <person name="Barry K."/>
            <person name="Grigoriev I.V."/>
            <person name="Spatafora J.W."/>
        </authorList>
    </citation>
    <scope>NUCLEOTIDE SEQUENCE [LARGE SCALE GENOMIC DNA]</scope>
    <source>
        <strain evidence="1 2">AM-OR11-026</strain>
    </source>
</reference>
<gene>
    <name evidence="1" type="ORF">K503DRAFT_671655</name>
</gene>
<dbReference type="STRING" id="1314800.A0A1B7MG09"/>
<accession>A0A1B7MG09</accession>
<name>A0A1B7MG09_9AGAM</name>
<dbReference type="Proteomes" id="UP000092154">
    <property type="component" value="Unassembled WGS sequence"/>
</dbReference>
<keyword evidence="2" id="KW-1185">Reference proteome</keyword>
<feature type="non-terminal residue" evidence="1">
    <location>
        <position position="1"/>
    </location>
</feature>
<organism evidence="1 2">
    <name type="scientific">Rhizopogon vinicolor AM-OR11-026</name>
    <dbReference type="NCBI Taxonomy" id="1314800"/>
    <lineage>
        <taxon>Eukaryota</taxon>
        <taxon>Fungi</taxon>
        <taxon>Dikarya</taxon>
        <taxon>Basidiomycota</taxon>
        <taxon>Agaricomycotina</taxon>
        <taxon>Agaricomycetes</taxon>
        <taxon>Agaricomycetidae</taxon>
        <taxon>Boletales</taxon>
        <taxon>Suillineae</taxon>
        <taxon>Rhizopogonaceae</taxon>
        <taxon>Rhizopogon</taxon>
    </lineage>
</organism>
<evidence type="ECO:0008006" key="3">
    <source>
        <dbReference type="Google" id="ProtNLM"/>
    </source>
</evidence>
<dbReference type="EMBL" id="KV449357">
    <property type="protein sequence ID" value="OAX31535.1"/>
    <property type="molecule type" value="Genomic_DNA"/>
</dbReference>
<evidence type="ECO:0000313" key="1">
    <source>
        <dbReference type="EMBL" id="OAX31535.1"/>
    </source>
</evidence>
<dbReference type="InParanoid" id="A0A1B7MG09"/>
<feature type="non-terminal residue" evidence="1">
    <location>
        <position position="59"/>
    </location>
</feature>